<evidence type="ECO:0000256" key="4">
    <source>
        <dbReference type="PIRSR" id="PIRSR000188-1"/>
    </source>
</evidence>
<dbReference type="PANTHER" id="PTHR42722:SF1">
    <property type="entry name" value="VALINE DEHYDROGENASE"/>
    <property type="match status" value="1"/>
</dbReference>
<dbReference type="Pfam" id="PF00208">
    <property type="entry name" value="ELFV_dehydrog"/>
    <property type="match status" value="2"/>
</dbReference>
<dbReference type="InterPro" id="IPR046346">
    <property type="entry name" value="Aminoacid_DH-like_N_sf"/>
</dbReference>
<dbReference type="InterPro" id="IPR006097">
    <property type="entry name" value="Glu/Leu/Phe/Val/Trp_DH_dimer"/>
</dbReference>
<dbReference type="CDD" id="cd01075">
    <property type="entry name" value="NAD_bind_Leu_Phe_Val_DH"/>
    <property type="match status" value="1"/>
</dbReference>
<dbReference type="GO" id="GO:0006520">
    <property type="term" value="P:amino acid metabolic process"/>
    <property type="evidence" value="ECO:0007669"/>
    <property type="project" value="InterPro"/>
</dbReference>
<name>A0A1Y2T598_SYMTR</name>
<comment type="similarity">
    <text evidence="1 6">Belongs to the Glu/Leu/Phe/Val dehydrogenases family.</text>
</comment>
<dbReference type="FunFam" id="3.40.50.10860:FF:000010">
    <property type="entry name" value="Leucine dehydrogenase"/>
    <property type="match status" value="1"/>
</dbReference>
<dbReference type="Proteomes" id="UP000194267">
    <property type="component" value="Unassembled WGS sequence"/>
</dbReference>
<dbReference type="Gene3D" id="3.40.50.10860">
    <property type="entry name" value="Leucine Dehydrogenase, chain A, domain 1"/>
    <property type="match status" value="1"/>
</dbReference>
<organism evidence="8 9">
    <name type="scientific">Symbiobacterium thermophilum</name>
    <dbReference type="NCBI Taxonomy" id="2734"/>
    <lineage>
        <taxon>Bacteria</taxon>
        <taxon>Bacillati</taxon>
        <taxon>Bacillota</taxon>
        <taxon>Clostridia</taxon>
        <taxon>Eubacteriales</taxon>
        <taxon>Symbiobacteriaceae</taxon>
        <taxon>Symbiobacterium</taxon>
    </lineage>
</organism>
<dbReference type="InterPro" id="IPR006096">
    <property type="entry name" value="Glu/Leu/Phe/Val/Trp_DH_C"/>
</dbReference>
<protein>
    <submittedName>
        <fullName evidence="8">Leucine dehydrogenase</fullName>
    </submittedName>
</protein>
<dbReference type="InterPro" id="IPR036291">
    <property type="entry name" value="NAD(P)-bd_dom_sf"/>
</dbReference>
<dbReference type="SMR" id="A0A1Y2T598"/>
<comment type="caution">
    <text evidence="8">The sequence shown here is derived from an EMBL/GenBank/DDBJ whole genome shotgun (WGS) entry which is preliminary data.</text>
</comment>
<evidence type="ECO:0000256" key="3">
    <source>
        <dbReference type="ARBA" id="ARBA00023027"/>
    </source>
</evidence>
<dbReference type="SUPFAM" id="SSF51735">
    <property type="entry name" value="NAD(P)-binding Rossmann-fold domains"/>
    <property type="match status" value="1"/>
</dbReference>
<dbReference type="EMBL" id="LWLV01000321">
    <property type="protein sequence ID" value="OTA41630.1"/>
    <property type="molecule type" value="Genomic_DNA"/>
</dbReference>
<sequence length="355" mass="39219">MGIFEQMAQYGHEQLVFCYDKSTGLRAIIAIHDTTLGPALGGLRMWPYEREEDAITDVLRLSRGMTYKNSAMGLNLGGGKAVLWGDPRTDKSEELFRAFGKFVESLGGRYITAEDVGTTVADMNYVMMETDHVCGREEVSGDPSPVTAYGVFMGIKACVKHVFGSEDLKGKKVAVQGLGKVGYHLCRHLHEAGAELIVTDIDPELVEKAKAEFGAKAVAPDEIYSVECDIFSPCALGAILNDETIPKLKCKIVAGAANNQLKEPRHGDMLRKRGILYAPDFVINGGGVINVAEEYHPQGYDRERALKRVATIYDKLLRVFKIAEERNISTAEAADVMAEERMRKIHQLNRIYLAE</sequence>
<keyword evidence="5" id="KW-0547">Nucleotide-binding</keyword>
<gene>
    <name evidence="8" type="ORF">A6D92_05065</name>
</gene>
<evidence type="ECO:0000259" key="7">
    <source>
        <dbReference type="SMART" id="SM00839"/>
    </source>
</evidence>
<keyword evidence="2 6" id="KW-0560">Oxidoreductase</keyword>
<dbReference type="GO" id="GO:0000166">
    <property type="term" value="F:nucleotide binding"/>
    <property type="evidence" value="ECO:0007669"/>
    <property type="project" value="UniProtKB-KW"/>
</dbReference>
<reference evidence="9" key="1">
    <citation type="submission" date="2016-04" db="EMBL/GenBank/DDBJ databases">
        <authorList>
            <person name="Antunes L.P."/>
            <person name="Martins L.F."/>
            <person name="Pereira R.V."/>
            <person name="Thomas A.M."/>
            <person name="Barbosa D."/>
            <person name="Nascimento L."/>
            <person name="Silva G.M."/>
            <person name="Condomitti G.W."/>
            <person name="Digiampietri L.A."/>
            <person name="Lombardi K.C."/>
            <person name="Ramos P.L."/>
            <person name="Quaggio R.B."/>
            <person name="Oliveira J.C."/>
            <person name="Pascon R.C."/>
            <person name="Cruz J.B."/>
            <person name="Silva A.M."/>
            <person name="Setubal J.C."/>
        </authorList>
    </citation>
    <scope>NUCLEOTIDE SEQUENCE [LARGE SCALE GENOMIC DNA]</scope>
</reference>
<evidence type="ECO:0000256" key="6">
    <source>
        <dbReference type="RuleBase" id="RU004417"/>
    </source>
</evidence>
<keyword evidence="3 5" id="KW-0520">NAD</keyword>
<dbReference type="PRINTS" id="PR00082">
    <property type="entry name" value="GLFDHDRGNASE"/>
</dbReference>
<feature type="active site" description="Proton donor/acceptor" evidence="4">
    <location>
        <position position="80"/>
    </location>
</feature>
<dbReference type="InterPro" id="IPR016211">
    <property type="entry name" value="Glu/Phe/Leu/Val/Trp_DH_bac/arc"/>
</dbReference>
<proteinExistence type="inferred from homology"/>
<dbReference type="AlphaFoldDB" id="A0A1Y2T598"/>
<accession>A0A1Y2T598</accession>
<dbReference type="InterPro" id="IPR006095">
    <property type="entry name" value="Glu/Leu/Phe/Val/Trp_DH"/>
</dbReference>
<evidence type="ECO:0000256" key="2">
    <source>
        <dbReference type="ARBA" id="ARBA00023002"/>
    </source>
</evidence>
<evidence type="ECO:0000256" key="1">
    <source>
        <dbReference type="ARBA" id="ARBA00006382"/>
    </source>
</evidence>
<dbReference type="PIRSF" id="PIRSF000188">
    <property type="entry name" value="Phe_leu_dh"/>
    <property type="match status" value="1"/>
</dbReference>
<dbReference type="GO" id="GO:0016639">
    <property type="term" value="F:oxidoreductase activity, acting on the CH-NH2 group of donors, NAD or NADP as acceptor"/>
    <property type="evidence" value="ECO:0007669"/>
    <property type="project" value="InterPro"/>
</dbReference>
<feature type="domain" description="Glutamate/phenylalanine/leucine/valine/L-tryptophan dehydrogenase C-terminal" evidence="7">
    <location>
        <begin position="141"/>
        <end position="350"/>
    </location>
</feature>
<evidence type="ECO:0000313" key="8">
    <source>
        <dbReference type="EMBL" id="OTA41630.1"/>
    </source>
</evidence>
<dbReference type="PANTHER" id="PTHR42722">
    <property type="entry name" value="LEUCINE DEHYDROGENASE"/>
    <property type="match status" value="1"/>
</dbReference>
<dbReference type="InterPro" id="IPR033524">
    <property type="entry name" value="Glu/Leu/Phe/Val_DH_AS"/>
</dbReference>
<feature type="binding site" evidence="5">
    <location>
        <begin position="177"/>
        <end position="182"/>
    </location>
    <ligand>
        <name>NAD(+)</name>
        <dbReference type="ChEBI" id="CHEBI:57540"/>
    </ligand>
</feature>
<dbReference type="Gene3D" id="3.40.50.720">
    <property type="entry name" value="NAD(P)-binding Rossmann-like Domain"/>
    <property type="match status" value="1"/>
</dbReference>
<evidence type="ECO:0000256" key="5">
    <source>
        <dbReference type="PIRSR" id="PIRSR000188-2"/>
    </source>
</evidence>
<dbReference type="SUPFAM" id="SSF53223">
    <property type="entry name" value="Aminoacid dehydrogenase-like, N-terminal domain"/>
    <property type="match status" value="1"/>
</dbReference>
<dbReference type="PROSITE" id="PS00074">
    <property type="entry name" value="GLFV_DEHYDROGENASE"/>
    <property type="match status" value="1"/>
</dbReference>
<evidence type="ECO:0000313" key="9">
    <source>
        <dbReference type="Proteomes" id="UP000194267"/>
    </source>
</evidence>
<dbReference type="Pfam" id="PF02812">
    <property type="entry name" value="ELFV_dehydrog_N"/>
    <property type="match status" value="1"/>
</dbReference>
<dbReference type="SMART" id="SM00839">
    <property type="entry name" value="ELFV_dehydrog"/>
    <property type="match status" value="1"/>
</dbReference>